<protein>
    <recommendedName>
        <fullName evidence="4">Glutamyl-tRNA reductase</fullName>
        <shortName evidence="4">GluTR</shortName>
        <ecNumber evidence="4">1.2.1.70</ecNumber>
    </recommendedName>
</protein>
<dbReference type="SUPFAM" id="SSF69742">
    <property type="entry name" value="Glutamyl tRNA-reductase catalytic, N-terminal domain"/>
    <property type="match status" value="1"/>
</dbReference>
<comment type="caution">
    <text evidence="4">Lacks conserved residue(s) required for the propagation of feature annotation.</text>
</comment>
<feature type="binding site" evidence="4">
    <location>
        <begin position="47"/>
        <end position="50"/>
    </location>
    <ligand>
        <name>substrate</name>
    </ligand>
</feature>
<reference evidence="7 8" key="1">
    <citation type="submission" date="2020-08" db="EMBL/GenBank/DDBJ databases">
        <title>Genome public.</title>
        <authorList>
            <person name="Liu C."/>
            <person name="Sun Q."/>
        </authorList>
    </citation>
    <scope>NUCLEOTIDE SEQUENCE [LARGE SCALE GENOMIC DNA]</scope>
    <source>
        <strain evidence="7 8">NSJ-71</strain>
    </source>
</reference>
<comment type="caution">
    <text evidence="7">The sequence shown here is derived from an EMBL/GenBank/DDBJ whole genome shotgun (WGS) entry which is preliminary data.</text>
</comment>
<evidence type="ECO:0000256" key="4">
    <source>
        <dbReference type="HAMAP-Rule" id="MF_00087"/>
    </source>
</evidence>
<keyword evidence="8" id="KW-1185">Reference proteome</keyword>
<dbReference type="InterPro" id="IPR036291">
    <property type="entry name" value="NAD(P)-bd_dom_sf"/>
</dbReference>
<evidence type="ECO:0000259" key="5">
    <source>
        <dbReference type="Pfam" id="PF01488"/>
    </source>
</evidence>
<dbReference type="PANTHER" id="PTHR43013">
    <property type="entry name" value="GLUTAMYL-TRNA REDUCTASE"/>
    <property type="match status" value="1"/>
</dbReference>
<dbReference type="GO" id="GO:0008883">
    <property type="term" value="F:glutamyl-tRNA reductase activity"/>
    <property type="evidence" value="ECO:0007669"/>
    <property type="project" value="UniProtKB-EC"/>
</dbReference>
<dbReference type="PIRSF" id="PIRSF000445">
    <property type="entry name" value="4pyrrol_synth_GluRdtase"/>
    <property type="match status" value="1"/>
</dbReference>
<dbReference type="RefSeq" id="WP_186935160.1">
    <property type="nucleotide sequence ID" value="NZ_JACOPS010000002.1"/>
</dbReference>
<comment type="catalytic activity">
    <reaction evidence="4">
        <text>(S)-4-amino-5-oxopentanoate + tRNA(Glu) + NADP(+) = L-glutamyl-tRNA(Glu) + NADPH + H(+)</text>
        <dbReference type="Rhea" id="RHEA:12344"/>
        <dbReference type="Rhea" id="RHEA-COMP:9663"/>
        <dbReference type="Rhea" id="RHEA-COMP:9680"/>
        <dbReference type="ChEBI" id="CHEBI:15378"/>
        <dbReference type="ChEBI" id="CHEBI:57501"/>
        <dbReference type="ChEBI" id="CHEBI:57783"/>
        <dbReference type="ChEBI" id="CHEBI:58349"/>
        <dbReference type="ChEBI" id="CHEBI:78442"/>
        <dbReference type="ChEBI" id="CHEBI:78520"/>
        <dbReference type="EC" id="1.2.1.70"/>
    </reaction>
</comment>
<feature type="binding site" evidence="4">
    <location>
        <position position="105"/>
    </location>
    <ligand>
        <name>substrate</name>
    </ligand>
</feature>
<evidence type="ECO:0000256" key="3">
    <source>
        <dbReference type="ARBA" id="ARBA00023244"/>
    </source>
</evidence>
<dbReference type="SUPFAM" id="SSF51735">
    <property type="entry name" value="NAD(P)-binding Rossmann-fold domains"/>
    <property type="match status" value="1"/>
</dbReference>
<dbReference type="InterPro" id="IPR006151">
    <property type="entry name" value="Shikm_DH/Glu-tRNA_Rdtase"/>
</dbReference>
<dbReference type="InterPro" id="IPR015895">
    <property type="entry name" value="4pyrrol_synth_GluRdtase_N"/>
</dbReference>
<organism evidence="7 8">
    <name type="scientific">Ruminococcus intestinalis</name>
    <dbReference type="NCBI Taxonomy" id="2763066"/>
    <lineage>
        <taxon>Bacteria</taxon>
        <taxon>Bacillati</taxon>
        <taxon>Bacillota</taxon>
        <taxon>Clostridia</taxon>
        <taxon>Eubacteriales</taxon>
        <taxon>Oscillospiraceae</taxon>
        <taxon>Ruminococcus</taxon>
    </lineage>
</organism>
<dbReference type="Gene3D" id="3.30.460.30">
    <property type="entry name" value="Glutamyl-tRNA reductase, N-terminal domain"/>
    <property type="match status" value="1"/>
</dbReference>
<comment type="similarity">
    <text evidence="4">Belongs to the glutamyl-tRNA reductase family.</text>
</comment>
<comment type="pathway">
    <text evidence="4">Porphyrin-containing compound metabolism; protoporphyrin-IX biosynthesis; 5-aminolevulinate from L-glutamyl-tRNA(Glu): step 1/2.</text>
</comment>
<dbReference type="EMBL" id="JACOPS010000002">
    <property type="protein sequence ID" value="MBC5727925.1"/>
    <property type="molecule type" value="Genomic_DNA"/>
</dbReference>
<dbReference type="HAMAP" id="MF_00087">
    <property type="entry name" value="Glu_tRNA_reductase"/>
    <property type="match status" value="1"/>
</dbReference>
<evidence type="ECO:0000313" key="7">
    <source>
        <dbReference type="EMBL" id="MBC5727925.1"/>
    </source>
</evidence>
<dbReference type="EC" id="1.2.1.70" evidence="4"/>
<feature type="binding site" evidence="4">
    <location>
        <position position="116"/>
    </location>
    <ligand>
        <name>substrate</name>
    </ligand>
</feature>
<comment type="domain">
    <text evidence="4">Possesses an unusual extended V-shaped dimeric structure with each monomer consisting of three distinct domains arranged along a curved 'spinal' alpha-helix. The N-terminal catalytic domain specifically recognizes the glutamate moiety of the substrate. The second domain is the NADPH-binding domain, and the third C-terminal domain is responsible for dimerization.</text>
</comment>
<proteinExistence type="inferred from homology"/>
<evidence type="ECO:0000256" key="1">
    <source>
        <dbReference type="ARBA" id="ARBA00022857"/>
    </source>
</evidence>
<dbReference type="Gene3D" id="3.40.50.720">
    <property type="entry name" value="NAD(P)-binding Rossmann-like Domain"/>
    <property type="match status" value="1"/>
</dbReference>
<keyword evidence="3 4" id="KW-0627">Porphyrin biosynthesis</keyword>
<keyword evidence="2 4" id="KW-0560">Oxidoreductase</keyword>
<evidence type="ECO:0000259" key="6">
    <source>
        <dbReference type="Pfam" id="PF05201"/>
    </source>
</evidence>
<feature type="domain" description="Glutamyl-tRNA reductase N-terminal" evidence="6">
    <location>
        <begin position="4"/>
        <end position="152"/>
    </location>
</feature>
<name>A0ABR7HKB3_9FIRM</name>
<dbReference type="Pfam" id="PF01488">
    <property type="entry name" value="Shikimate_DH"/>
    <property type="match status" value="1"/>
</dbReference>
<dbReference type="InterPro" id="IPR036343">
    <property type="entry name" value="GluRdtase_N_sf"/>
</dbReference>
<dbReference type="InterPro" id="IPR000343">
    <property type="entry name" value="4pyrrol_synth_GluRdtase"/>
</dbReference>
<sequence length="378" mass="42195">MYCISVNYKNSDVNIRKKLAFSENVQKELLTELINGKTVSECVILCTCNRTELYFCGNEDSLNTVQNLLSNYSGIECDLLKKHLYLFYSDKAVMHLFRVVSGIESMVIGEDEILGQIKLAYTMAKDLGMTGYELNMTFQSAMACAKKIKTQTALSKTSVSTATLAGNEIAHFKDKVNVLVIGATGKIGTVLVKNLLSHKNVSVIATSRKHSAESVQTKANITIANYADRYSYMDSADCVVSATASPHYTVTYYDLKKNIKTDKPRLFIDLAVPPDIDGSVAEIKGLKLIGIDYFEKLAKNNNELKLDSVESAKEIIKEESDVLKKDIAFHFFLPHMESVKNKLSENSLEEILYKFKAELPSEEFIKILDAFKSCGEKI</sequence>
<keyword evidence="1 4" id="KW-0521">NADP</keyword>
<dbReference type="PANTHER" id="PTHR43013:SF1">
    <property type="entry name" value="GLUTAMYL-TRNA REDUCTASE"/>
    <property type="match status" value="1"/>
</dbReference>
<evidence type="ECO:0000313" key="8">
    <source>
        <dbReference type="Proteomes" id="UP000636755"/>
    </source>
</evidence>
<evidence type="ECO:0000256" key="2">
    <source>
        <dbReference type="ARBA" id="ARBA00023002"/>
    </source>
</evidence>
<dbReference type="Proteomes" id="UP000636755">
    <property type="component" value="Unassembled WGS sequence"/>
</dbReference>
<comment type="miscellaneous">
    <text evidence="4">During catalysis, the active site Cys acts as a nucleophile attacking the alpha-carbonyl group of tRNA-bound glutamate with the formation of a thioester intermediate between enzyme and glutamate, and the concomitant release of tRNA(Glu). The thioester intermediate is finally reduced by direct hydride transfer from NADPH, to form the product GSA.</text>
</comment>
<dbReference type="NCBIfam" id="TIGR01035">
    <property type="entry name" value="hemA"/>
    <property type="match status" value="1"/>
</dbReference>
<dbReference type="InterPro" id="IPR018214">
    <property type="entry name" value="GluRdtase_CS"/>
</dbReference>
<accession>A0ABR7HKB3</accession>
<comment type="function">
    <text evidence="4">Catalyzes the NADPH-dependent reduction of glutamyl-tRNA(Glu) to glutamate 1-semialdehyde (GSA).</text>
</comment>
<comment type="subunit">
    <text evidence="4">Homodimer.</text>
</comment>
<gene>
    <name evidence="4 7" type="primary">hemA</name>
    <name evidence="7" type="ORF">H8R91_05210</name>
</gene>
<feature type="binding site" evidence="4">
    <location>
        <begin position="110"/>
        <end position="112"/>
    </location>
    <ligand>
        <name>substrate</name>
    </ligand>
</feature>
<dbReference type="Pfam" id="PF05201">
    <property type="entry name" value="GlutR_N"/>
    <property type="match status" value="1"/>
</dbReference>
<feature type="site" description="Important for activity" evidence="4">
    <location>
        <position position="95"/>
    </location>
</feature>
<feature type="active site" description="Nucleophile" evidence="4">
    <location>
        <position position="48"/>
    </location>
</feature>
<dbReference type="PROSITE" id="PS00747">
    <property type="entry name" value="GLUTR"/>
    <property type="match status" value="1"/>
</dbReference>
<feature type="domain" description="Quinate/shikimate 5-dehydrogenase/glutamyl-tRNA reductase" evidence="5">
    <location>
        <begin position="174"/>
        <end position="295"/>
    </location>
</feature>